<proteinExistence type="predicted"/>
<name>A0A9D6QI01_UNCEI</name>
<evidence type="ECO:0000256" key="1">
    <source>
        <dbReference type="SAM" id="MobiDB-lite"/>
    </source>
</evidence>
<feature type="chain" id="PRO_5038723902" description="Glycine zipper 2TM domain-containing protein" evidence="2">
    <location>
        <begin position="29"/>
        <end position="255"/>
    </location>
</feature>
<evidence type="ECO:0000313" key="3">
    <source>
        <dbReference type="EMBL" id="MBI3538732.1"/>
    </source>
</evidence>
<sequence>MRRAILVTSTLAAIAALLIGCGQKAQQAAQTSSDSLLSSNPSEPAAGNITPQQSYQQQQAQPPQTAPAPRPRPAVKHTSAPSAPAERPGVTVPAGTGIQITVDAQISSETAQPGDTWTGQVKEPVVIGTAAPIPAGSVVTGVISGSEPAARGSRAFLVLAVRSVTVNGKEHAISAGADSIIAGSPRARNLGAIAGGAAAGALIGKAVGGGKGALIGGLLGAGAATGAVAKTKGYQVVIKPGTEITFTVNNPVTMR</sequence>
<evidence type="ECO:0000256" key="2">
    <source>
        <dbReference type="SAM" id="SignalP"/>
    </source>
</evidence>
<keyword evidence="2" id="KW-0732">Signal</keyword>
<dbReference type="EMBL" id="JACQAY010000019">
    <property type="protein sequence ID" value="MBI3538732.1"/>
    <property type="molecule type" value="Genomic_DNA"/>
</dbReference>
<dbReference type="Proteomes" id="UP000807850">
    <property type="component" value="Unassembled WGS sequence"/>
</dbReference>
<evidence type="ECO:0000313" key="4">
    <source>
        <dbReference type="Proteomes" id="UP000807850"/>
    </source>
</evidence>
<feature type="region of interest" description="Disordered" evidence="1">
    <location>
        <begin position="32"/>
        <end position="93"/>
    </location>
</feature>
<dbReference type="InterPro" id="IPR042217">
    <property type="entry name" value="T4SS_VirB10/TrbI"/>
</dbReference>
<accession>A0A9D6QI01</accession>
<reference evidence="3" key="1">
    <citation type="submission" date="2020-07" db="EMBL/GenBank/DDBJ databases">
        <title>Huge and variable diversity of episymbiotic CPR bacteria and DPANN archaea in groundwater ecosystems.</title>
        <authorList>
            <person name="He C.Y."/>
            <person name="Keren R."/>
            <person name="Whittaker M."/>
            <person name="Farag I.F."/>
            <person name="Doudna J."/>
            <person name="Cate J.H.D."/>
            <person name="Banfield J.F."/>
        </authorList>
    </citation>
    <scope>NUCLEOTIDE SEQUENCE</scope>
    <source>
        <strain evidence="3">NC_groundwater_928_Pr1_S-0.2um_72_17</strain>
    </source>
</reference>
<feature type="signal peptide" evidence="2">
    <location>
        <begin position="1"/>
        <end position="28"/>
    </location>
</feature>
<dbReference type="AlphaFoldDB" id="A0A9D6QI01"/>
<dbReference type="PROSITE" id="PS51257">
    <property type="entry name" value="PROKAR_LIPOPROTEIN"/>
    <property type="match status" value="1"/>
</dbReference>
<organism evidence="3 4">
    <name type="scientific">Eiseniibacteriota bacterium</name>
    <dbReference type="NCBI Taxonomy" id="2212470"/>
    <lineage>
        <taxon>Bacteria</taxon>
        <taxon>Candidatus Eiseniibacteriota</taxon>
    </lineage>
</organism>
<feature type="compositionally biased region" description="Low complexity" evidence="1">
    <location>
        <begin position="50"/>
        <end position="63"/>
    </location>
</feature>
<protein>
    <recommendedName>
        <fullName evidence="5">Glycine zipper 2TM domain-containing protein</fullName>
    </recommendedName>
</protein>
<evidence type="ECO:0008006" key="5">
    <source>
        <dbReference type="Google" id="ProtNLM"/>
    </source>
</evidence>
<gene>
    <name evidence="3" type="ORF">HY076_00460</name>
</gene>
<dbReference type="Gene3D" id="2.40.128.260">
    <property type="entry name" value="Type IV secretion system, VirB10/TraB/TrbI"/>
    <property type="match status" value="1"/>
</dbReference>
<comment type="caution">
    <text evidence="3">The sequence shown here is derived from an EMBL/GenBank/DDBJ whole genome shotgun (WGS) entry which is preliminary data.</text>
</comment>